<gene>
    <name evidence="1" type="ORF">LCGC14_1180530</name>
</gene>
<comment type="caution">
    <text evidence="1">The sequence shown here is derived from an EMBL/GenBank/DDBJ whole genome shotgun (WGS) entry which is preliminary data.</text>
</comment>
<dbReference type="EMBL" id="LAZR01005911">
    <property type="protein sequence ID" value="KKM96206.1"/>
    <property type="molecule type" value="Genomic_DNA"/>
</dbReference>
<accession>A0A0F9MA05</accession>
<name>A0A0F9MA05_9ZZZZ</name>
<sequence>LISFPKIFKFPRKEIEFDSLPAEITPMKIDLQFSKKVEKLIIHDKIFRKFISEIERSLNQFIDLEHKKLENRIFFEEDWEIPDYEKLILSLNFKGIPFKQEMLMWKMINTLVYERIKSKILSSSSEKVRRIKELKKKFFIKLEM</sequence>
<evidence type="ECO:0000313" key="1">
    <source>
        <dbReference type="EMBL" id="KKM96206.1"/>
    </source>
</evidence>
<protein>
    <submittedName>
        <fullName evidence="1">Uncharacterized protein</fullName>
    </submittedName>
</protein>
<dbReference type="AlphaFoldDB" id="A0A0F9MA05"/>
<feature type="non-terminal residue" evidence="1">
    <location>
        <position position="1"/>
    </location>
</feature>
<organism evidence="1">
    <name type="scientific">marine sediment metagenome</name>
    <dbReference type="NCBI Taxonomy" id="412755"/>
    <lineage>
        <taxon>unclassified sequences</taxon>
        <taxon>metagenomes</taxon>
        <taxon>ecological metagenomes</taxon>
    </lineage>
</organism>
<proteinExistence type="predicted"/>
<reference evidence="1" key="1">
    <citation type="journal article" date="2015" name="Nature">
        <title>Complex archaea that bridge the gap between prokaryotes and eukaryotes.</title>
        <authorList>
            <person name="Spang A."/>
            <person name="Saw J.H."/>
            <person name="Jorgensen S.L."/>
            <person name="Zaremba-Niedzwiedzka K."/>
            <person name="Martijn J."/>
            <person name="Lind A.E."/>
            <person name="van Eijk R."/>
            <person name="Schleper C."/>
            <person name="Guy L."/>
            <person name="Ettema T.J."/>
        </authorList>
    </citation>
    <scope>NUCLEOTIDE SEQUENCE</scope>
</reference>